<evidence type="ECO:0000256" key="7">
    <source>
        <dbReference type="RuleBase" id="RU000416"/>
    </source>
</evidence>
<dbReference type="Proteomes" id="UP000095662">
    <property type="component" value="Unassembled WGS sequence"/>
</dbReference>
<proteinExistence type="inferred from homology"/>
<reference evidence="8 9" key="1">
    <citation type="submission" date="2015-09" db="EMBL/GenBank/DDBJ databases">
        <authorList>
            <consortium name="Pathogen Informatics"/>
        </authorList>
    </citation>
    <scope>NUCLEOTIDE SEQUENCE [LARGE SCALE GENOMIC DNA]</scope>
    <source>
        <strain evidence="8 9">2789STDY5834928</strain>
    </source>
</reference>
<dbReference type="Gene3D" id="3.90.120.10">
    <property type="entry name" value="DNA Methylase, subunit A, domain 2"/>
    <property type="match status" value="1"/>
</dbReference>
<evidence type="ECO:0000256" key="5">
    <source>
        <dbReference type="ARBA" id="ARBA00022747"/>
    </source>
</evidence>
<dbReference type="PROSITE" id="PS51679">
    <property type="entry name" value="SAM_MT_C5"/>
    <property type="match status" value="1"/>
</dbReference>
<dbReference type="GO" id="GO:0003886">
    <property type="term" value="F:DNA (cytosine-5-)-methyltransferase activity"/>
    <property type="evidence" value="ECO:0007669"/>
    <property type="project" value="UniProtKB-EC"/>
</dbReference>
<dbReference type="PRINTS" id="PR00105">
    <property type="entry name" value="C5METTRFRASE"/>
</dbReference>
<dbReference type="InterPro" id="IPR050390">
    <property type="entry name" value="C5-Methyltransferase"/>
</dbReference>
<dbReference type="AlphaFoldDB" id="A0A174ZB38"/>
<dbReference type="InterPro" id="IPR029063">
    <property type="entry name" value="SAM-dependent_MTases_sf"/>
</dbReference>
<dbReference type="Gene3D" id="3.40.50.150">
    <property type="entry name" value="Vaccinia Virus protein VP39"/>
    <property type="match status" value="1"/>
</dbReference>
<evidence type="ECO:0000256" key="1">
    <source>
        <dbReference type="ARBA" id="ARBA00011975"/>
    </source>
</evidence>
<dbReference type="EC" id="2.1.1.37" evidence="1"/>
<gene>
    <name evidence="8" type="primary">haeIIIM</name>
    <name evidence="8" type="ORF">ERS852540_00223</name>
</gene>
<dbReference type="NCBIfam" id="TIGR00675">
    <property type="entry name" value="dcm"/>
    <property type="match status" value="1"/>
</dbReference>
<evidence type="ECO:0000256" key="6">
    <source>
        <dbReference type="PROSITE-ProRule" id="PRU01016"/>
    </source>
</evidence>
<dbReference type="GO" id="GO:0009307">
    <property type="term" value="P:DNA restriction-modification system"/>
    <property type="evidence" value="ECO:0007669"/>
    <property type="project" value="UniProtKB-KW"/>
</dbReference>
<dbReference type="GO" id="GO:0032259">
    <property type="term" value="P:methylation"/>
    <property type="evidence" value="ECO:0007669"/>
    <property type="project" value="UniProtKB-KW"/>
</dbReference>
<keyword evidence="3 6" id="KW-0808">Transferase</keyword>
<dbReference type="STRING" id="39492.ERS852540_00223"/>
<evidence type="ECO:0000256" key="2">
    <source>
        <dbReference type="ARBA" id="ARBA00022603"/>
    </source>
</evidence>
<protein>
    <recommendedName>
        <fullName evidence="1">DNA (cytosine-5-)-methyltransferase</fullName>
        <ecNumber evidence="1">2.1.1.37</ecNumber>
    </recommendedName>
</protein>
<name>A0A174ZB38_9FIRM</name>
<evidence type="ECO:0000313" key="9">
    <source>
        <dbReference type="Proteomes" id="UP000095662"/>
    </source>
</evidence>
<sequence>MKLKIFSFFSGSGFLDLGFELNGYSIELVNEFSPAFINAYKYSRNQMGLAAPKYGYSNIDINEYLGQRAEELREYISDAKKDNSLVGFIGGPPCPDFSVAGKQRGRNGDNGKLSLSYIQLIIAQHPDFFLFENVKGLWKTAKHREFYEELKTMLYDAGYYMTNRLTNAIEFGAPQDRDRILLFGMSKSLFPNSNNNPLDAFPWEKYTTHSLSEIKAIQWPTTAPFKENSITECPVNIPKELTVQHWFEKNDVENHPNGRDCFVPRSGIVKMLSVDEGDDSKKSYKRLHRWRYSPTVAYGNNEVHLHPYKARRLTVAEALALQSLPKDFSLPPDMSLTDKFKTTGNGVPFMLSSGIAKTISDFMKGALK</sequence>
<dbReference type="InterPro" id="IPR001525">
    <property type="entry name" value="C5_MeTfrase"/>
</dbReference>
<dbReference type="SUPFAM" id="SSF53335">
    <property type="entry name" value="S-adenosyl-L-methionine-dependent methyltransferases"/>
    <property type="match status" value="1"/>
</dbReference>
<feature type="active site" evidence="6">
    <location>
        <position position="94"/>
    </location>
</feature>
<keyword evidence="5" id="KW-0680">Restriction system</keyword>
<dbReference type="PANTHER" id="PTHR10629:SF52">
    <property type="entry name" value="DNA (CYTOSINE-5)-METHYLTRANSFERASE 1"/>
    <property type="match status" value="1"/>
</dbReference>
<keyword evidence="2 6" id="KW-0489">Methyltransferase</keyword>
<accession>A0A174ZB38</accession>
<dbReference type="PANTHER" id="PTHR10629">
    <property type="entry name" value="CYTOSINE-SPECIFIC METHYLTRANSFERASE"/>
    <property type="match status" value="1"/>
</dbReference>
<comment type="similarity">
    <text evidence="6 7">Belongs to the class I-like SAM-binding methyltransferase superfamily. C5-methyltransferase family.</text>
</comment>
<evidence type="ECO:0000256" key="4">
    <source>
        <dbReference type="ARBA" id="ARBA00022691"/>
    </source>
</evidence>
<dbReference type="Pfam" id="PF00145">
    <property type="entry name" value="DNA_methylase"/>
    <property type="match status" value="1"/>
</dbReference>
<evidence type="ECO:0000313" key="8">
    <source>
        <dbReference type="EMBL" id="CUQ81211.1"/>
    </source>
</evidence>
<dbReference type="EMBL" id="CZBY01000001">
    <property type="protein sequence ID" value="CUQ81211.1"/>
    <property type="molecule type" value="Genomic_DNA"/>
</dbReference>
<dbReference type="OrthoDB" id="9813719at2"/>
<keyword evidence="4 6" id="KW-0949">S-adenosyl-L-methionine</keyword>
<evidence type="ECO:0000256" key="3">
    <source>
        <dbReference type="ARBA" id="ARBA00022679"/>
    </source>
</evidence>
<organism evidence="8 9">
    <name type="scientific">[Eubacterium] siraeum</name>
    <dbReference type="NCBI Taxonomy" id="39492"/>
    <lineage>
        <taxon>Bacteria</taxon>
        <taxon>Bacillati</taxon>
        <taxon>Bacillota</taxon>
        <taxon>Clostridia</taxon>
        <taxon>Eubacteriales</taxon>
        <taxon>Oscillospiraceae</taxon>
        <taxon>Oscillospiraceae incertae sedis</taxon>
    </lineage>
</organism>